<dbReference type="PANTHER" id="PTHR36842:SF1">
    <property type="entry name" value="PROTEIN TOLB"/>
    <property type="match status" value="1"/>
</dbReference>
<reference evidence="2" key="1">
    <citation type="submission" date="2018-05" db="EMBL/GenBank/DDBJ databases">
        <authorList>
            <person name="Lanie J.A."/>
            <person name="Ng W.-L."/>
            <person name="Kazmierczak K.M."/>
            <person name="Andrzejewski T.M."/>
            <person name="Davidsen T.M."/>
            <person name="Wayne K.J."/>
            <person name="Tettelin H."/>
            <person name="Glass J.I."/>
            <person name="Rusch D."/>
            <person name="Podicherti R."/>
            <person name="Tsui H.-C.T."/>
            <person name="Winkler M.E."/>
        </authorList>
    </citation>
    <scope>NUCLEOTIDE SEQUENCE</scope>
</reference>
<dbReference type="InterPro" id="IPR011042">
    <property type="entry name" value="6-blade_b-propeller_TolB-like"/>
</dbReference>
<dbReference type="SUPFAM" id="SSF53187">
    <property type="entry name" value="Zn-dependent exopeptidases"/>
    <property type="match status" value="1"/>
</dbReference>
<dbReference type="InterPro" id="IPR046450">
    <property type="entry name" value="PA_dom_sf"/>
</dbReference>
<dbReference type="Gene3D" id="3.50.30.30">
    <property type="match status" value="1"/>
</dbReference>
<gene>
    <name evidence="2" type="ORF">METZ01_LOCUS307350</name>
</gene>
<evidence type="ECO:0000313" key="2">
    <source>
        <dbReference type="EMBL" id="SVC54496.1"/>
    </source>
</evidence>
<feature type="non-terminal residue" evidence="2">
    <location>
        <position position="1"/>
    </location>
</feature>
<dbReference type="Gene3D" id="2.120.10.30">
    <property type="entry name" value="TolB, C-terminal domain"/>
    <property type="match status" value="2"/>
</dbReference>
<protein>
    <submittedName>
        <fullName evidence="2">Uncharacterized protein</fullName>
    </submittedName>
</protein>
<dbReference type="AlphaFoldDB" id="A0A382N0F9"/>
<comment type="similarity">
    <text evidence="1">Belongs to the TolB family.</text>
</comment>
<dbReference type="SUPFAM" id="SSF82171">
    <property type="entry name" value="DPP6 N-terminal domain-like"/>
    <property type="match status" value="1"/>
</dbReference>
<organism evidence="2">
    <name type="scientific">marine metagenome</name>
    <dbReference type="NCBI Taxonomy" id="408172"/>
    <lineage>
        <taxon>unclassified sequences</taxon>
        <taxon>metagenomes</taxon>
        <taxon>ecological metagenomes</taxon>
    </lineage>
</organism>
<dbReference type="Pfam" id="PF07676">
    <property type="entry name" value="PD40"/>
    <property type="match status" value="1"/>
</dbReference>
<accession>A0A382N0F9</accession>
<proteinExistence type="inferred from homology"/>
<feature type="non-terminal residue" evidence="2">
    <location>
        <position position="375"/>
    </location>
</feature>
<dbReference type="InterPro" id="IPR011659">
    <property type="entry name" value="WD40"/>
</dbReference>
<evidence type="ECO:0000256" key="1">
    <source>
        <dbReference type="ARBA" id="ARBA00009820"/>
    </source>
</evidence>
<dbReference type="SUPFAM" id="SSF52025">
    <property type="entry name" value="PA domain"/>
    <property type="match status" value="1"/>
</dbReference>
<sequence>DGKRIIWRHFSKKGDTADVFTMNLDGSDIHRLTEFGAMSWAPYFHPSGEYVAFASNKLGFTNFEVYLVDAAGTREPVRVTFTDGFDGLPVFSPDGSQLMWTSNRTENGKSQLFIGKWDHGAALKSLGNAKKFGPTPLKLPEAQLNVGVKAEFEAAITQADMKAQVEYLASDDLEGRYTASPGIQKAADYIINQVKALGLEPAGKEEKYRNPISFKFGVDVIKEKNELTVIDKDGKEFRFEVEKDFSPLSFTVNNTVESEVVFGGYGLAMAGKPGEGYDSYNGLNSTNKIVLVLRYVPEGIKAERRQKLMRSAALQYKATVAGRQGAKGIIIVGGPNSKNSNKLIPVNLDRSASSSGVVALSGSHKLANAIFAAAG</sequence>
<dbReference type="PANTHER" id="PTHR36842">
    <property type="entry name" value="PROTEIN TOLB HOMOLOG"/>
    <property type="match status" value="1"/>
</dbReference>
<name>A0A382N0F9_9ZZZZ</name>
<dbReference type="Gene3D" id="3.40.630.10">
    <property type="entry name" value="Zn peptidases"/>
    <property type="match status" value="1"/>
</dbReference>
<dbReference type="EMBL" id="UINC01097082">
    <property type="protein sequence ID" value="SVC54496.1"/>
    <property type="molecule type" value="Genomic_DNA"/>
</dbReference>